<evidence type="ECO:0000256" key="4">
    <source>
        <dbReference type="ARBA" id="ARBA00022670"/>
    </source>
</evidence>
<evidence type="ECO:0000256" key="5">
    <source>
        <dbReference type="ARBA" id="ARBA00022729"/>
    </source>
</evidence>
<evidence type="ECO:0000256" key="9">
    <source>
        <dbReference type="SAM" id="SignalP"/>
    </source>
</evidence>
<dbReference type="AlphaFoldDB" id="A0AAU9S045"/>
<feature type="chain" id="PRO_5043885768" description="Peptidase A1 domain-containing protein" evidence="9">
    <location>
        <begin position="25"/>
        <end position="447"/>
    </location>
</feature>
<name>A0AAU9S045_THLAR</name>
<feature type="signal peptide" evidence="9">
    <location>
        <begin position="1"/>
        <end position="24"/>
    </location>
</feature>
<dbReference type="PROSITE" id="PS00141">
    <property type="entry name" value="ASP_PROTEASE"/>
    <property type="match status" value="1"/>
</dbReference>
<keyword evidence="7" id="KW-0378">Hydrolase</keyword>
<dbReference type="InterPro" id="IPR001969">
    <property type="entry name" value="Aspartic_peptidase_AS"/>
</dbReference>
<gene>
    <name evidence="11" type="ORF">TAV2_LOCUS9715</name>
</gene>
<sequence>MAKQTFIYCSLLAIVIFWAPFSSAQKKTLTVELIHRDSPRSPLYNPLHTVSDRLNAAFLHSISRSRYFSTKTDIQSGLIGNSGDYYMTISIGTPATKVLAVVDTGSDLTWIQCKPCQQCYKQNGPIFDKSQSSTYKTESCNSTACHGLSKDNKGCDESRNICKYQYYYGDNSFSKGEVATETLTIDSSSASHVSFPSTVIGCGYNNVGTFTETGSGIVGLGGGPLSLISQVGSSIGKKFSYCLSHTSSTSNETSFLNLGTNSIPSIPRNGSVVLTTPLVTKAPNTYYYVTLEAITIGNTKLPYTGGGGYGLYDVGESKTTIPGNIIIDSGTTFTFLESGFYGRVVAAVEKSVIRGKRVSDPQGLLPHCFEDKAISLPEITMHFTGADVKLSRINAFLKMSEDTVCLSMLPETGISIYGNLIQLGFLVGYDLEAKTVSFQHFDCASHL</sequence>
<keyword evidence="6" id="KW-0064">Aspartyl protease</keyword>
<dbReference type="InterPro" id="IPR034161">
    <property type="entry name" value="Pepsin-like_plant"/>
</dbReference>
<evidence type="ECO:0000256" key="7">
    <source>
        <dbReference type="ARBA" id="ARBA00022801"/>
    </source>
</evidence>
<evidence type="ECO:0000313" key="12">
    <source>
        <dbReference type="Proteomes" id="UP000836841"/>
    </source>
</evidence>
<dbReference type="InterPro" id="IPR051708">
    <property type="entry name" value="Plant_Aspart_Prot_A1"/>
</dbReference>
<evidence type="ECO:0000313" key="11">
    <source>
        <dbReference type="EMBL" id="CAH2051827.1"/>
    </source>
</evidence>
<organism evidence="11 12">
    <name type="scientific">Thlaspi arvense</name>
    <name type="common">Field penny-cress</name>
    <dbReference type="NCBI Taxonomy" id="13288"/>
    <lineage>
        <taxon>Eukaryota</taxon>
        <taxon>Viridiplantae</taxon>
        <taxon>Streptophyta</taxon>
        <taxon>Embryophyta</taxon>
        <taxon>Tracheophyta</taxon>
        <taxon>Spermatophyta</taxon>
        <taxon>Magnoliopsida</taxon>
        <taxon>eudicotyledons</taxon>
        <taxon>Gunneridae</taxon>
        <taxon>Pentapetalae</taxon>
        <taxon>rosids</taxon>
        <taxon>malvids</taxon>
        <taxon>Brassicales</taxon>
        <taxon>Brassicaceae</taxon>
        <taxon>Thlaspideae</taxon>
        <taxon>Thlaspi</taxon>
    </lineage>
</organism>
<dbReference type="Pfam" id="PF14543">
    <property type="entry name" value="TAXi_N"/>
    <property type="match status" value="1"/>
</dbReference>
<dbReference type="GO" id="GO:0004190">
    <property type="term" value="F:aspartic-type endopeptidase activity"/>
    <property type="evidence" value="ECO:0007669"/>
    <property type="project" value="UniProtKB-KW"/>
</dbReference>
<evidence type="ECO:0000256" key="8">
    <source>
        <dbReference type="ARBA" id="ARBA00023180"/>
    </source>
</evidence>
<comment type="similarity">
    <text evidence="2">Belongs to the peptidase A1 family.</text>
</comment>
<keyword evidence="4" id="KW-0645">Protease</keyword>
<evidence type="ECO:0000256" key="2">
    <source>
        <dbReference type="ARBA" id="ARBA00007447"/>
    </source>
</evidence>
<dbReference type="PANTHER" id="PTHR47967">
    <property type="entry name" value="OS07G0603500 PROTEIN-RELATED"/>
    <property type="match status" value="1"/>
</dbReference>
<dbReference type="EMBL" id="OU466859">
    <property type="protein sequence ID" value="CAH2051827.1"/>
    <property type="molecule type" value="Genomic_DNA"/>
</dbReference>
<dbReference type="InterPro" id="IPR033121">
    <property type="entry name" value="PEPTIDASE_A1"/>
</dbReference>
<evidence type="ECO:0000259" key="10">
    <source>
        <dbReference type="PROSITE" id="PS51767"/>
    </source>
</evidence>
<dbReference type="FunFam" id="2.40.70.10:FF:000050">
    <property type="entry name" value="Aspartic proteinase CDR1"/>
    <property type="match status" value="1"/>
</dbReference>
<reference evidence="11 12" key="1">
    <citation type="submission" date="2022-03" db="EMBL/GenBank/DDBJ databases">
        <authorList>
            <person name="Nunn A."/>
            <person name="Chopra R."/>
            <person name="Nunn A."/>
            <person name="Contreras Garrido A."/>
        </authorList>
    </citation>
    <scope>NUCLEOTIDE SEQUENCE [LARGE SCALE GENOMIC DNA]</scope>
</reference>
<dbReference type="InterPro" id="IPR021109">
    <property type="entry name" value="Peptidase_aspartic_dom_sf"/>
</dbReference>
<dbReference type="InterPro" id="IPR032799">
    <property type="entry name" value="TAXi_C"/>
</dbReference>
<dbReference type="Proteomes" id="UP000836841">
    <property type="component" value="Chromosome 3"/>
</dbReference>
<keyword evidence="12" id="KW-1185">Reference proteome</keyword>
<evidence type="ECO:0000256" key="1">
    <source>
        <dbReference type="ARBA" id="ARBA00004613"/>
    </source>
</evidence>
<dbReference type="InterPro" id="IPR032861">
    <property type="entry name" value="TAXi_N"/>
</dbReference>
<dbReference type="CDD" id="cd05476">
    <property type="entry name" value="pepsin_A_like_plant"/>
    <property type="match status" value="1"/>
</dbReference>
<dbReference type="Pfam" id="PF14541">
    <property type="entry name" value="TAXi_C"/>
    <property type="match status" value="1"/>
</dbReference>
<evidence type="ECO:0000256" key="3">
    <source>
        <dbReference type="ARBA" id="ARBA00022525"/>
    </source>
</evidence>
<protein>
    <recommendedName>
        <fullName evidence="10">Peptidase A1 domain-containing protein</fullName>
    </recommendedName>
</protein>
<accession>A0AAU9S045</accession>
<keyword evidence="8" id="KW-0325">Glycoprotein</keyword>
<dbReference type="GO" id="GO:0006508">
    <property type="term" value="P:proteolysis"/>
    <property type="evidence" value="ECO:0007669"/>
    <property type="project" value="UniProtKB-KW"/>
</dbReference>
<dbReference type="SUPFAM" id="SSF50630">
    <property type="entry name" value="Acid proteases"/>
    <property type="match status" value="1"/>
</dbReference>
<evidence type="ECO:0000256" key="6">
    <source>
        <dbReference type="ARBA" id="ARBA00022750"/>
    </source>
</evidence>
<dbReference type="Gene3D" id="2.40.70.10">
    <property type="entry name" value="Acid Proteases"/>
    <property type="match status" value="2"/>
</dbReference>
<feature type="domain" description="Peptidase A1" evidence="10">
    <location>
        <begin position="85"/>
        <end position="439"/>
    </location>
</feature>
<proteinExistence type="inferred from homology"/>
<keyword evidence="5 9" id="KW-0732">Signal</keyword>
<dbReference type="FunFam" id="2.40.70.10:FF:000016">
    <property type="entry name" value="Probable aspartic protease At2g35615"/>
    <property type="match status" value="1"/>
</dbReference>
<dbReference type="PANTHER" id="PTHR47967:SF79">
    <property type="entry name" value="ASPARTYL PROTEASE FAMILY PROTEIN"/>
    <property type="match status" value="1"/>
</dbReference>
<dbReference type="PROSITE" id="PS51767">
    <property type="entry name" value="PEPTIDASE_A1"/>
    <property type="match status" value="1"/>
</dbReference>
<dbReference type="GO" id="GO:0005576">
    <property type="term" value="C:extracellular region"/>
    <property type="evidence" value="ECO:0007669"/>
    <property type="project" value="UniProtKB-SubCell"/>
</dbReference>
<comment type="subcellular location">
    <subcellularLocation>
        <location evidence="1">Secreted</location>
    </subcellularLocation>
</comment>
<keyword evidence="3" id="KW-0964">Secreted</keyword>